<feature type="transmembrane region" description="Helical" evidence="5">
    <location>
        <begin position="620"/>
        <end position="649"/>
    </location>
</feature>
<dbReference type="NCBIfam" id="TIGR00930">
    <property type="entry name" value="2a30"/>
    <property type="match status" value="1"/>
</dbReference>
<evidence type="ECO:0000313" key="8">
    <source>
        <dbReference type="EMBL" id="GFG39755.1"/>
    </source>
</evidence>
<organism evidence="8 9">
    <name type="scientific">Coptotermes formosanus</name>
    <name type="common">Formosan subterranean termite</name>
    <dbReference type="NCBI Taxonomy" id="36987"/>
    <lineage>
        <taxon>Eukaryota</taxon>
        <taxon>Metazoa</taxon>
        <taxon>Ecdysozoa</taxon>
        <taxon>Arthropoda</taxon>
        <taxon>Hexapoda</taxon>
        <taxon>Insecta</taxon>
        <taxon>Pterygota</taxon>
        <taxon>Neoptera</taxon>
        <taxon>Polyneoptera</taxon>
        <taxon>Dictyoptera</taxon>
        <taxon>Blattodea</taxon>
        <taxon>Blattoidea</taxon>
        <taxon>Termitoidae</taxon>
        <taxon>Rhinotermitidae</taxon>
        <taxon>Coptotermes</taxon>
    </lineage>
</organism>
<feature type="transmembrane region" description="Helical" evidence="5">
    <location>
        <begin position="553"/>
        <end position="572"/>
    </location>
</feature>
<dbReference type="PANTHER" id="PTHR11827">
    <property type="entry name" value="SOLUTE CARRIER FAMILY 12, CATION COTRANSPORTERS"/>
    <property type="match status" value="1"/>
</dbReference>
<name>A0A6L2Q9Z5_COPFO</name>
<comment type="caution">
    <text evidence="8">The sequence shown here is derived from an EMBL/GenBank/DDBJ whole genome shotgun (WGS) entry which is preliminary data.</text>
</comment>
<evidence type="ECO:0000259" key="6">
    <source>
        <dbReference type="Pfam" id="PF00324"/>
    </source>
</evidence>
<dbReference type="Gene3D" id="1.20.1740.10">
    <property type="entry name" value="Amino acid/polyamine transporter I"/>
    <property type="match status" value="1"/>
</dbReference>
<feature type="transmembrane region" description="Helical" evidence="5">
    <location>
        <begin position="578"/>
        <end position="599"/>
    </location>
</feature>
<feature type="domain" description="SLC12A transporter C-terminal" evidence="7">
    <location>
        <begin position="702"/>
        <end position="1108"/>
    </location>
</feature>
<feature type="transmembrane region" description="Helical" evidence="5">
    <location>
        <begin position="312"/>
        <end position="331"/>
    </location>
</feature>
<keyword evidence="9" id="KW-1185">Reference proteome</keyword>
<evidence type="ECO:0000256" key="1">
    <source>
        <dbReference type="ARBA" id="ARBA00004141"/>
    </source>
</evidence>
<gene>
    <name evidence="8" type="ORF">Cfor_08779</name>
</gene>
<dbReference type="FunFam" id="1.20.1740.10:FF:000022">
    <property type="entry name" value="Bumetanide-sensitive na-k-cl cotransport protein"/>
    <property type="match status" value="1"/>
</dbReference>
<feature type="transmembrane region" description="Helical" evidence="5">
    <location>
        <begin position="185"/>
        <end position="208"/>
    </location>
</feature>
<evidence type="ECO:0008006" key="10">
    <source>
        <dbReference type="Google" id="ProtNLM"/>
    </source>
</evidence>
<dbReference type="Proteomes" id="UP000502823">
    <property type="component" value="Unassembled WGS sequence"/>
</dbReference>
<feature type="transmembrane region" description="Helical" evidence="5">
    <location>
        <begin position="424"/>
        <end position="446"/>
    </location>
</feature>
<dbReference type="InterPro" id="IPR004841">
    <property type="entry name" value="AA-permease/SLC12A_dom"/>
</dbReference>
<dbReference type="PANTHER" id="PTHR11827:SF103">
    <property type="entry name" value="SODIUM CHLORIDE COTRANSPORTER 69, ISOFORM E"/>
    <property type="match status" value="1"/>
</dbReference>
<sequence length="1193" mass="133376">MMTPHMYELAICWPDLKPISRPTPRLRGERVLCSVHLCLSSALFSSLRSRECDKTKGRLKMNSNLTPEKSPDLGEQQELQDINHHNPTRFQVAKVDAEKEDNETDTFAPSTANQQHSYVYDSRYKSLGQLTREVPPRVEHYRDLSIQHAYRPTLEELHERNIPEKREQDVKAEPQRQKKGKVIKFGWLEGVFMRCLLNIWGVMLFLRLSWVVGQAGIGEGAAIICLANLVTLVTTISMSAVCTNGQIKAGGIYYMISRSLGPEFGGAIGLMFTLANSVAVAMYIVGFCESLQDLLRGFGITILDGASNDIRVVGLVTLIGILVLAIVGMDWVTRTQMFLLFVLIASQIDFVVGSFMGPQGDDEIAKGFVGYNLETFKSNVGADYRNYEGVDHDFFSVFAVFFPAVTGIVAGANLSGDLKDPSSAIPLGTLLSILVTFLSYISYAIMMGGCIIRTASGNETEYLQVKGEPEDWRVFSNCTERSCLYGLHNDSQAMELASAWGPLIYGGCFAATLSSAIASLVGAPRVLQALAKDKLYPLISFFSKGHGANNDPVRGYILVFVISFGCILIAQLNAIAPLLSNFFLAAYALINFSVFHASVSKSPGWRPAFKYYNAWVSLSGTLLCIAVMFLMSWAMALITFVVVVTLYLYVSYRKPEVNWGSSTQAHSYSSALKAMLELNRVEEHVKNFRPQVLVLTGMPGSRPPLVDFANLITKGLSLLVCAHILKGSHSQRVHVALTRKAYQWLIRHKVKAFFNITENDSFEAGCQGLMEITGLGKLRPNMILMGYKENWRTCDEEELQQYFNVIHNALDRYLAVGILRLPEGLDYSGIIQDEEFVPISKLNKKDAEEKMRRNESTNQLVPQAASENLLEPGTTVNIISKKSPKLLKNQKSDIPKYVGPGGEPLPASILNSITRFQRKQPKGLIDVWWLYDDGGLTLLIPYILSTRSQFAGCQLRVFSLASKEDADLDVDQRNLAGLLSKFRIDYSDVVIISDIHKKAQESTRKEFETLIQPFRVKNHNTDTLKVTKHIYITDSEMLALTEKTNRHMRIRELLLQYSKESTFIVMALPIPRKDVVSAPLYMAWLELLTKGMPPYLIIRGNQTSVITLHLGYFKGVKECLGPGKAVTFAPPITIHPRELASVWSESMVEIFGKRTKRMLIRNHGNAGNKVELRGILRRKYTFHQQMGALVCRC</sequence>
<keyword evidence="2 5" id="KW-0812">Transmembrane</keyword>
<evidence type="ECO:0000256" key="3">
    <source>
        <dbReference type="ARBA" id="ARBA00022989"/>
    </source>
</evidence>
<evidence type="ECO:0000256" key="5">
    <source>
        <dbReference type="SAM" id="Phobius"/>
    </source>
</evidence>
<feature type="transmembrane region" description="Helical" evidence="5">
    <location>
        <begin position="264"/>
        <end position="285"/>
    </location>
</feature>
<feature type="transmembrane region" description="Helical" evidence="5">
    <location>
        <begin position="220"/>
        <end position="243"/>
    </location>
</feature>
<feature type="transmembrane region" description="Helical" evidence="5">
    <location>
        <begin position="394"/>
        <end position="412"/>
    </location>
</feature>
<evidence type="ECO:0000256" key="4">
    <source>
        <dbReference type="ARBA" id="ARBA00023136"/>
    </source>
</evidence>
<dbReference type="InParanoid" id="A0A6L2Q9Z5"/>
<comment type="subcellular location">
    <subcellularLocation>
        <location evidence="1">Membrane</location>
        <topology evidence="1">Multi-pass membrane protein</topology>
    </subcellularLocation>
</comment>
<dbReference type="GO" id="GO:0055075">
    <property type="term" value="P:potassium ion homeostasis"/>
    <property type="evidence" value="ECO:0007669"/>
    <property type="project" value="TreeGrafter"/>
</dbReference>
<feature type="transmembrane region" description="Helical" evidence="5">
    <location>
        <begin position="503"/>
        <end position="523"/>
    </location>
</feature>
<dbReference type="AlphaFoldDB" id="A0A6L2Q9Z5"/>
<dbReference type="Pfam" id="PF00324">
    <property type="entry name" value="AA_permease"/>
    <property type="match status" value="1"/>
</dbReference>
<dbReference type="GO" id="GO:1990573">
    <property type="term" value="P:potassium ion import across plasma membrane"/>
    <property type="evidence" value="ECO:0007669"/>
    <property type="project" value="TreeGrafter"/>
</dbReference>
<dbReference type="Pfam" id="PF03522">
    <property type="entry name" value="SLC12"/>
    <property type="match status" value="1"/>
</dbReference>
<dbReference type="GO" id="GO:0006884">
    <property type="term" value="P:cell volume homeostasis"/>
    <property type="evidence" value="ECO:0007669"/>
    <property type="project" value="TreeGrafter"/>
</dbReference>
<reference evidence="9" key="1">
    <citation type="submission" date="2020-01" db="EMBL/GenBank/DDBJ databases">
        <title>Draft genome sequence of the Termite Coptotermes fromosanus.</title>
        <authorList>
            <person name="Itakura S."/>
            <person name="Yosikawa Y."/>
            <person name="Umezawa K."/>
        </authorList>
    </citation>
    <scope>NUCLEOTIDE SEQUENCE [LARGE SCALE GENOMIC DNA]</scope>
</reference>
<accession>A0A6L2Q9Z5</accession>
<dbReference type="InterPro" id="IPR004842">
    <property type="entry name" value="SLC12A_fam"/>
</dbReference>
<proteinExistence type="predicted"/>
<feature type="domain" description="Amino acid permease/ SLC12A" evidence="6">
    <location>
        <begin position="190"/>
        <end position="693"/>
    </location>
</feature>
<evidence type="ECO:0000313" key="9">
    <source>
        <dbReference type="Proteomes" id="UP000502823"/>
    </source>
</evidence>
<dbReference type="GO" id="GO:0055078">
    <property type="term" value="P:sodium ion homeostasis"/>
    <property type="evidence" value="ECO:0007669"/>
    <property type="project" value="TreeGrafter"/>
</dbReference>
<protein>
    <recommendedName>
        <fullName evidence="10">Bumetanide-sensitive sodium-(Potassium)-chloride cotransporter</fullName>
    </recommendedName>
</protein>
<dbReference type="OrthoDB" id="2020542at2759"/>
<dbReference type="GO" id="GO:0055064">
    <property type="term" value="P:chloride ion homeostasis"/>
    <property type="evidence" value="ECO:0007669"/>
    <property type="project" value="TreeGrafter"/>
</dbReference>
<dbReference type="GO" id="GO:0008511">
    <property type="term" value="F:sodium:potassium:chloride symporter activity"/>
    <property type="evidence" value="ECO:0007669"/>
    <property type="project" value="TreeGrafter"/>
</dbReference>
<dbReference type="EMBL" id="BLKM01001059">
    <property type="protein sequence ID" value="GFG39755.1"/>
    <property type="molecule type" value="Genomic_DNA"/>
</dbReference>
<evidence type="ECO:0000259" key="7">
    <source>
        <dbReference type="Pfam" id="PF03522"/>
    </source>
</evidence>
<dbReference type="InterPro" id="IPR018491">
    <property type="entry name" value="SLC12_C"/>
</dbReference>
<feature type="transmembrane region" description="Helical" evidence="5">
    <location>
        <begin position="338"/>
        <end position="356"/>
    </location>
</feature>
<dbReference type="GO" id="GO:0016020">
    <property type="term" value="C:membrane"/>
    <property type="evidence" value="ECO:0007669"/>
    <property type="project" value="UniProtKB-SubCell"/>
</dbReference>
<keyword evidence="3 5" id="KW-1133">Transmembrane helix</keyword>
<keyword evidence="4 5" id="KW-0472">Membrane</keyword>
<evidence type="ECO:0000256" key="2">
    <source>
        <dbReference type="ARBA" id="ARBA00022692"/>
    </source>
</evidence>